<organism evidence="4 5">
    <name type="scientific">Dibothriocephalus latus</name>
    <name type="common">Fish tapeworm</name>
    <name type="synonym">Diphyllobothrium latum</name>
    <dbReference type="NCBI Taxonomy" id="60516"/>
    <lineage>
        <taxon>Eukaryota</taxon>
        <taxon>Metazoa</taxon>
        <taxon>Spiralia</taxon>
        <taxon>Lophotrochozoa</taxon>
        <taxon>Platyhelminthes</taxon>
        <taxon>Cestoda</taxon>
        <taxon>Eucestoda</taxon>
        <taxon>Diphyllobothriidea</taxon>
        <taxon>Diphyllobothriidae</taxon>
        <taxon>Dibothriocephalus</taxon>
    </lineage>
</organism>
<evidence type="ECO:0000256" key="2">
    <source>
        <dbReference type="ARBA" id="ARBA00022801"/>
    </source>
</evidence>
<dbReference type="InterPro" id="IPR036412">
    <property type="entry name" value="HAD-like_sf"/>
</dbReference>
<sequence>MDYTLATYKSPQYEDLAFRILRDRLIEIGYPTKLAHFDYEPSFPARGLWFDTLYGTMLKIDHFGSILMCLRGFNTISHAEICELYPNKFLKYDESRIKIMSTLFDLPKLHLLACIVHMFQNNSEFKKENNGVRLGSLYMSYKSVYEDVDEVTDWMHRGELKRQTVANLDYYVEQNPETLLLLDNNRSAEMLTKLLFTMSFLIVPS</sequence>
<dbReference type="GO" id="GO:0008253">
    <property type="term" value="F:5'-nucleotidase activity"/>
    <property type="evidence" value="ECO:0007669"/>
    <property type="project" value="TreeGrafter"/>
</dbReference>
<evidence type="ECO:0000256" key="3">
    <source>
        <dbReference type="ARBA" id="ARBA00022842"/>
    </source>
</evidence>
<protein>
    <submittedName>
        <fullName evidence="4">Uncharacterized protein</fullName>
    </submittedName>
</protein>
<keyword evidence="3" id="KW-0460">Magnesium</keyword>
<keyword evidence="2" id="KW-0378">Hydrolase</keyword>
<evidence type="ECO:0000313" key="4">
    <source>
        <dbReference type="EMBL" id="VDN12976.1"/>
    </source>
</evidence>
<accession>A0A3P7P4J8</accession>
<dbReference type="OrthoDB" id="10252832at2759"/>
<keyword evidence="1" id="KW-0479">Metal-binding</keyword>
<name>A0A3P7P4J8_DIBLA</name>
<evidence type="ECO:0000313" key="5">
    <source>
        <dbReference type="Proteomes" id="UP000281553"/>
    </source>
</evidence>
<dbReference type="AlphaFoldDB" id="A0A3P7P4J8"/>
<dbReference type="PANTHER" id="PTHR12103">
    <property type="entry name" value="5'-NUCLEOTIDASE DOMAIN-CONTAINING"/>
    <property type="match status" value="1"/>
</dbReference>
<gene>
    <name evidence="4" type="ORF">DILT_LOCUS8807</name>
</gene>
<dbReference type="SUPFAM" id="SSF56784">
    <property type="entry name" value="HAD-like"/>
    <property type="match status" value="1"/>
</dbReference>
<reference evidence="4 5" key="1">
    <citation type="submission" date="2018-11" db="EMBL/GenBank/DDBJ databases">
        <authorList>
            <consortium name="Pathogen Informatics"/>
        </authorList>
    </citation>
    <scope>NUCLEOTIDE SEQUENCE [LARGE SCALE GENOMIC DNA]</scope>
</reference>
<dbReference type="EMBL" id="UYRU01055237">
    <property type="protein sequence ID" value="VDN12976.1"/>
    <property type="molecule type" value="Genomic_DNA"/>
</dbReference>
<dbReference type="PANTHER" id="PTHR12103:SF15">
    <property type="entry name" value="CYTOSOLIC PURINE 5'-NUCLEOTIDASE"/>
    <property type="match status" value="1"/>
</dbReference>
<dbReference type="Proteomes" id="UP000281553">
    <property type="component" value="Unassembled WGS sequence"/>
</dbReference>
<proteinExistence type="predicted"/>
<evidence type="ECO:0000256" key="1">
    <source>
        <dbReference type="ARBA" id="ARBA00022723"/>
    </source>
</evidence>
<keyword evidence="5" id="KW-1185">Reference proteome</keyword>
<dbReference type="InterPro" id="IPR008380">
    <property type="entry name" value="HAD-SF_hydro_IG_5-nucl"/>
</dbReference>
<dbReference type="GO" id="GO:0046872">
    <property type="term" value="F:metal ion binding"/>
    <property type="evidence" value="ECO:0007669"/>
    <property type="project" value="UniProtKB-KW"/>
</dbReference>
<dbReference type="Pfam" id="PF05761">
    <property type="entry name" value="5_nucleotid"/>
    <property type="match status" value="1"/>
</dbReference>